<evidence type="ECO:0000313" key="1">
    <source>
        <dbReference type="EMBL" id="KAK3611296.1"/>
    </source>
</evidence>
<reference evidence="1" key="2">
    <citation type="journal article" date="2021" name="Genome Biol. Evol.">
        <title>Developing a high-quality reference genome for a parasitic bivalve with doubly uniparental inheritance (Bivalvia: Unionida).</title>
        <authorList>
            <person name="Smith C.H."/>
        </authorList>
    </citation>
    <scope>NUCLEOTIDE SEQUENCE</scope>
    <source>
        <strain evidence="1">CHS0354</strain>
        <tissue evidence="1">Mantle</tissue>
    </source>
</reference>
<gene>
    <name evidence="1" type="ORF">CHS0354_015709</name>
</gene>
<reference evidence="1" key="1">
    <citation type="journal article" date="2021" name="Genome Biol. Evol.">
        <title>A High-Quality Reference Genome for a Parasitic Bivalve with Doubly Uniparental Inheritance (Bivalvia: Unionida).</title>
        <authorList>
            <person name="Smith C.H."/>
        </authorList>
    </citation>
    <scope>NUCLEOTIDE SEQUENCE</scope>
    <source>
        <strain evidence="1">CHS0354</strain>
    </source>
</reference>
<dbReference type="Proteomes" id="UP001195483">
    <property type="component" value="Unassembled WGS sequence"/>
</dbReference>
<organism evidence="1 2">
    <name type="scientific">Potamilus streckersoni</name>
    <dbReference type="NCBI Taxonomy" id="2493646"/>
    <lineage>
        <taxon>Eukaryota</taxon>
        <taxon>Metazoa</taxon>
        <taxon>Spiralia</taxon>
        <taxon>Lophotrochozoa</taxon>
        <taxon>Mollusca</taxon>
        <taxon>Bivalvia</taxon>
        <taxon>Autobranchia</taxon>
        <taxon>Heteroconchia</taxon>
        <taxon>Palaeoheterodonta</taxon>
        <taxon>Unionida</taxon>
        <taxon>Unionoidea</taxon>
        <taxon>Unionidae</taxon>
        <taxon>Ambleminae</taxon>
        <taxon>Lampsilini</taxon>
        <taxon>Potamilus</taxon>
    </lineage>
</organism>
<reference evidence="1" key="3">
    <citation type="submission" date="2023-05" db="EMBL/GenBank/DDBJ databases">
        <authorList>
            <person name="Smith C.H."/>
        </authorList>
    </citation>
    <scope>NUCLEOTIDE SEQUENCE</scope>
    <source>
        <strain evidence="1">CHS0354</strain>
        <tissue evidence="1">Mantle</tissue>
    </source>
</reference>
<evidence type="ECO:0000313" key="2">
    <source>
        <dbReference type="Proteomes" id="UP001195483"/>
    </source>
</evidence>
<dbReference type="EMBL" id="JAEAOA010000980">
    <property type="protein sequence ID" value="KAK3611296.1"/>
    <property type="molecule type" value="Genomic_DNA"/>
</dbReference>
<sequence>MCPYACFRIWERLDDRNATNSFRGRVIALESDNNVVSSLKPLCEAWSITKPWNAVTCSILQLLRDMDMHLCIDKGIRDDISMMSRLYVKQNNPTRCIYVSTENPQSGSSISTRATLLS</sequence>
<proteinExistence type="predicted"/>
<protein>
    <submittedName>
        <fullName evidence="1">Uncharacterized protein</fullName>
    </submittedName>
</protein>
<keyword evidence="2" id="KW-1185">Reference proteome</keyword>
<name>A0AAE0WE40_9BIVA</name>
<dbReference type="AlphaFoldDB" id="A0AAE0WE40"/>
<comment type="caution">
    <text evidence="1">The sequence shown here is derived from an EMBL/GenBank/DDBJ whole genome shotgun (WGS) entry which is preliminary data.</text>
</comment>
<accession>A0AAE0WE40</accession>